<dbReference type="GO" id="GO:0097062">
    <property type="term" value="P:dendritic spine maintenance"/>
    <property type="evidence" value="ECO:0007669"/>
    <property type="project" value="TreeGrafter"/>
</dbReference>
<dbReference type="SUPFAM" id="SSF50156">
    <property type="entry name" value="PDZ domain-like"/>
    <property type="match status" value="1"/>
</dbReference>
<dbReference type="InterPro" id="IPR030798">
    <property type="entry name" value="Arfaptin_fam"/>
</dbReference>
<evidence type="ECO:0000256" key="1">
    <source>
        <dbReference type="ARBA" id="ARBA00004556"/>
    </source>
</evidence>
<dbReference type="PROSITE" id="PS50106">
    <property type="entry name" value="PDZ"/>
    <property type="match status" value="1"/>
</dbReference>
<dbReference type="Gene3D" id="2.30.42.10">
    <property type="match status" value="1"/>
</dbReference>
<evidence type="ECO:0000256" key="8">
    <source>
        <dbReference type="ARBA" id="ARBA00023288"/>
    </source>
</evidence>
<gene>
    <name evidence="16" type="ORF">GSOID_T00004136001</name>
</gene>
<dbReference type="AlphaFoldDB" id="E4X8A1"/>
<comment type="subunit">
    <text evidence="13">Monomer and homodimer. Interacts with CXADR. Interacts presynaptically with the glutamate receptors GRIA2, GRIA3, GRIK3, isoform 3 of GRIA4, isoform A of GRM4, GRM7 and GRM8; with NAPA and NAPB; and with BTG2. The interaction with NAPA and NAPB disrupts the interaction with GRIA2, conducting to the internalization of GRIA2. Interacts with PRKCA; with the amine transporters SLC6A2 and SLC6A3; with the channels ASIC1 and ASIC2; with the GTP-binding proteins ARF1 and ARF3; with the ephrin receptor tyrosine kinases EPHA7, EPHB1 and EPHB2; with ERBB2 and through its PDZ domain with the C-terminal tail of PRLHR. Interacts with UNC5A. Interacts (via AH domain) with NCS1/FREQ; in a calcium-dependent manner. Interacts with F-actin and associates with the ARP2/3 complex. Interacts (via PDZ domain) with ARF1 (activated); the interaction blocks Arp2/3 complex inhibition. Interacts with SORCS3.</text>
</comment>
<evidence type="ECO:0000259" key="14">
    <source>
        <dbReference type="PROSITE" id="PS50106"/>
    </source>
</evidence>
<dbReference type="GO" id="GO:0014069">
    <property type="term" value="C:postsynaptic density"/>
    <property type="evidence" value="ECO:0007669"/>
    <property type="project" value="TreeGrafter"/>
</dbReference>
<dbReference type="GO" id="GO:0043113">
    <property type="term" value="P:receptor clustering"/>
    <property type="evidence" value="ECO:0007669"/>
    <property type="project" value="TreeGrafter"/>
</dbReference>
<dbReference type="GO" id="GO:0032588">
    <property type="term" value="C:trans-Golgi network membrane"/>
    <property type="evidence" value="ECO:0007669"/>
    <property type="project" value="TreeGrafter"/>
</dbReference>
<comment type="function">
    <text evidence="11">Probable adapter protein that bind to and organize the subcellular localization of a variety of membrane proteins containing some PDZ recognition sequence. Involved in the clustering of various receptors, possibly by acting at the receptor internalization level. Plays a role in synaptic plasticity by regulating the trafficking and internalization of AMPA receptors. May be regulated upon PRKCA activation. May regulate ASIC1/ASIC3 channel. Regulates actin polymerization by inhibiting the actin-nucleating activity of the Arp2/3 complex; the function is competitive with nucleation promoting factors and is linked to neuronal morphology regulation and AMPA receptor (AMPAR) endocytosis. Via interaction with the Arp2/3 complex involved in regulation of synaptic plasicity of excitatory synapses and required for spine shrinkage during long-term depression (LTD). Involved in regulation of astrocyte morphology, antagonistic to Arp2/3 complex activator WASL/N-WASP function.</text>
</comment>
<evidence type="ECO:0000259" key="15">
    <source>
        <dbReference type="PROSITE" id="PS50870"/>
    </source>
</evidence>
<keyword evidence="7" id="KW-0009">Actin-binding</keyword>
<dbReference type="SMART" id="SM01015">
    <property type="entry name" value="Arfaptin"/>
    <property type="match status" value="1"/>
</dbReference>
<evidence type="ECO:0000256" key="4">
    <source>
        <dbReference type="ARBA" id="ARBA00022599"/>
    </source>
</evidence>
<evidence type="ECO:0000313" key="16">
    <source>
        <dbReference type="EMBL" id="CBY08127.1"/>
    </source>
</evidence>
<dbReference type="GO" id="GO:0098842">
    <property type="term" value="C:postsynaptic early endosome"/>
    <property type="evidence" value="ECO:0007669"/>
    <property type="project" value="TreeGrafter"/>
</dbReference>
<dbReference type="PANTHER" id="PTHR12141:SF1">
    <property type="entry name" value="PRKCA-BINDING PROTEIN"/>
    <property type="match status" value="1"/>
</dbReference>
<dbReference type="GO" id="GO:0043005">
    <property type="term" value="C:neuron projection"/>
    <property type="evidence" value="ECO:0007669"/>
    <property type="project" value="UniProtKB-KW"/>
</dbReference>
<evidence type="ECO:0000256" key="12">
    <source>
        <dbReference type="ARBA" id="ARBA00034102"/>
    </source>
</evidence>
<feature type="domain" description="AH" evidence="15">
    <location>
        <begin position="143"/>
        <end position="321"/>
    </location>
</feature>
<dbReference type="OrthoDB" id="5917245at2759"/>
<evidence type="ECO:0000313" key="17">
    <source>
        <dbReference type="Proteomes" id="UP000001307"/>
    </source>
</evidence>
<protein>
    <recommendedName>
        <fullName evidence="3">PRKCA-binding protein</fullName>
    </recommendedName>
    <alternativeName>
        <fullName evidence="10">Protein interacting with C kinase 1</fullName>
    </alternativeName>
    <alternativeName>
        <fullName evidence="9">Protein kinase C-alpha-binding protein</fullName>
    </alternativeName>
</protein>
<evidence type="ECO:0000256" key="10">
    <source>
        <dbReference type="ARBA" id="ARBA00032804"/>
    </source>
</evidence>
<dbReference type="GO" id="GO:0005543">
    <property type="term" value="F:phospholipid binding"/>
    <property type="evidence" value="ECO:0007669"/>
    <property type="project" value="TreeGrafter"/>
</dbReference>
<keyword evidence="4" id="KW-0770">Synapse</keyword>
<keyword evidence="8" id="KW-0449">Lipoprotein</keyword>
<dbReference type="GO" id="GO:0005886">
    <property type="term" value="C:plasma membrane"/>
    <property type="evidence" value="ECO:0007669"/>
    <property type="project" value="GOC"/>
</dbReference>
<evidence type="ECO:0000256" key="2">
    <source>
        <dbReference type="ARBA" id="ARBA00004635"/>
    </source>
</evidence>
<dbReference type="Pfam" id="PF00595">
    <property type="entry name" value="PDZ"/>
    <property type="match status" value="1"/>
</dbReference>
<keyword evidence="4" id="KW-0771">Synaptosome</keyword>
<evidence type="ECO:0000256" key="9">
    <source>
        <dbReference type="ARBA" id="ARBA00031097"/>
    </source>
</evidence>
<evidence type="ECO:0000256" key="6">
    <source>
        <dbReference type="ARBA" id="ARBA00023139"/>
    </source>
</evidence>
<dbReference type="GO" id="GO:0006886">
    <property type="term" value="P:intracellular protein transport"/>
    <property type="evidence" value="ECO:0007669"/>
    <property type="project" value="TreeGrafter"/>
</dbReference>
<dbReference type="SMART" id="SM00228">
    <property type="entry name" value="PDZ"/>
    <property type="match status" value="1"/>
</dbReference>
<dbReference type="GO" id="GO:0034315">
    <property type="term" value="P:regulation of Arp2/3 complex-mediated actin nucleation"/>
    <property type="evidence" value="ECO:0007669"/>
    <property type="project" value="TreeGrafter"/>
</dbReference>
<feature type="domain" description="PDZ" evidence="14">
    <location>
        <begin position="21"/>
        <end position="104"/>
    </location>
</feature>
<dbReference type="InterPro" id="IPR027267">
    <property type="entry name" value="AH/BAR_dom_sf"/>
</dbReference>
<dbReference type="GO" id="GO:0008021">
    <property type="term" value="C:synaptic vesicle"/>
    <property type="evidence" value="ECO:0007669"/>
    <property type="project" value="TreeGrafter"/>
</dbReference>
<evidence type="ECO:0000256" key="13">
    <source>
        <dbReference type="ARBA" id="ARBA00093501"/>
    </source>
</evidence>
<comment type="subcellular location">
    <subcellularLocation>
        <location evidence="1">Cytoplasm</location>
        <location evidence="1">Perinuclear region</location>
    </subcellularLocation>
    <subcellularLocation>
        <location evidence="2">Membrane</location>
        <topology evidence="2">Lipid-anchor</topology>
    </subcellularLocation>
    <subcellularLocation>
        <location evidence="12">Synapse</location>
        <location evidence="12">Synaptosome</location>
    </subcellularLocation>
</comment>
<reference evidence="16" key="1">
    <citation type="journal article" date="2010" name="Science">
        <title>Plasticity of animal genome architecture unmasked by rapid evolution of a pelagic tunicate.</title>
        <authorList>
            <person name="Denoeud F."/>
            <person name="Henriet S."/>
            <person name="Mungpakdee S."/>
            <person name="Aury J.M."/>
            <person name="Da Silva C."/>
            <person name="Brinkmann H."/>
            <person name="Mikhaleva J."/>
            <person name="Olsen L.C."/>
            <person name="Jubin C."/>
            <person name="Canestro C."/>
            <person name="Bouquet J.M."/>
            <person name="Danks G."/>
            <person name="Poulain J."/>
            <person name="Campsteijn C."/>
            <person name="Adamski M."/>
            <person name="Cross I."/>
            <person name="Yadetie F."/>
            <person name="Muffato M."/>
            <person name="Louis A."/>
            <person name="Butcher S."/>
            <person name="Tsagkogeorga G."/>
            <person name="Konrad A."/>
            <person name="Singh S."/>
            <person name="Jensen M.F."/>
            <person name="Cong E.H."/>
            <person name="Eikeseth-Otteraa H."/>
            <person name="Noel B."/>
            <person name="Anthouard V."/>
            <person name="Porcel B.M."/>
            <person name="Kachouri-Lafond R."/>
            <person name="Nishino A."/>
            <person name="Ugolini M."/>
            <person name="Chourrout P."/>
            <person name="Nishida H."/>
            <person name="Aasland R."/>
            <person name="Huzurbazar S."/>
            <person name="Westhof E."/>
            <person name="Delsuc F."/>
            <person name="Lehrach H."/>
            <person name="Reinhardt R."/>
            <person name="Weissenbach J."/>
            <person name="Roy S.W."/>
            <person name="Artiguenave F."/>
            <person name="Postlethwait J.H."/>
            <person name="Manak J.R."/>
            <person name="Thompson E.M."/>
            <person name="Jaillon O."/>
            <person name="Du Pasquier L."/>
            <person name="Boudinot P."/>
            <person name="Liberles D.A."/>
            <person name="Volff J.N."/>
            <person name="Philippe H."/>
            <person name="Lenhard B."/>
            <person name="Roest Crollius H."/>
            <person name="Wincker P."/>
            <person name="Chourrout D."/>
        </authorList>
    </citation>
    <scope>NUCLEOTIDE SEQUENCE [LARGE SCALE GENOMIC DNA]</scope>
</reference>
<dbReference type="PANTHER" id="PTHR12141">
    <property type="entry name" value="ARFAPTIN-RELATED"/>
    <property type="match status" value="1"/>
</dbReference>
<accession>E4X8A1</accession>
<dbReference type="Proteomes" id="UP000001307">
    <property type="component" value="Unassembled WGS sequence"/>
</dbReference>
<dbReference type="Pfam" id="PF06456">
    <property type="entry name" value="Arfaptin"/>
    <property type="match status" value="1"/>
</dbReference>
<dbReference type="InterPro" id="IPR036034">
    <property type="entry name" value="PDZ_sf"/>
</dbReference>
<dbReference type="InParanoid" id="E4X8A1"/>
<dbReference type="PROSITE" id="PS50870">
    <property type="entry name" value="AH"/>
    <property type="match status" value="1"/>
</dbReference>
<keyword evidence="5" id="KW-0106">Calcium</keyword>
<dbReference type="EMBL" id="FN653029">
    <property type="protein sequence ID" value="CBY08127.1"/>
    <property type="molecule type" value="Genomic_DNA"/>
</dbReference>
<dbReference type="GO" id="GO:0005080">
    <property type="term" value="F:protein kinase C binding"/>
    <property type="evidence" value="ECO:0007669"/>
    <property type="project" value="TreeGrafter"/>
</dbReference>
<dbReference type="InterPro" id="IPR010504">
    <property type="entry name" value="AH_dom"/>
</dbReference>
<evidence type="ECO:0000256" key="3">
    <source>
        <dbReference type="ARBA" id="ARBA00017975"/>
    </source>
</evidence>
<evidence type="ECO:0000256" key="5">
    <source>
        <dbReference type="ARBA" id="ARBA00022837"/>
    </source>
</evidence>
<keyword evidence="17" id="KW-1185">Reference proteome</keyword>
<organism evidence="16">
    <name type="scientific">Oikopleura dioica</name>
    <name type="common">Tunicate</name>
    <dbReference type="NCBI Taxonomy" id="34765"/>
    <lineage>
        <taxon>Eukaryota</taxon>
        <taxon>Metazoa</taxon>
        <taxon>Chordata</taxon>
        <taxon>Tunicata</taxon>
        <taxon>Appendicularia</taxon>
        <taxon>Copelata</taxon>
        <taxon>Oikopleuridae</taxon>
        <taxon>Oikopleura</taxon>
    </lineage>
</organism>
<dbReference type="GO" id="GO:0019904">
    <property type="term" value="F:protein domain specific binding"/>
    <property type="evidence" value="ECO:0007669"/>
    <property type="project" value="InterPro"/>
</dbReference>
<dbReference type="GO" id="GO:0048471">
    <property type="term" value="C:perinuclear region of cytoplasm"/>
    <property type="evidence" value="ECO:0007669"/>
    <property type="project" value="UniProtKB-SubCell"/>
</dbReference>
<dbReference type="Gene3D" id="1.20.1270.60">
    <property type="entry name" value="Arfaptin homology (AH) domain/BAR domain"/>
    <property type="match status" value="1"/>
</dbReference>
<evidence type="ECO:0000256" key="7">
    <source>
        <dbReference type="ARBA" id="ARBA00023203"/>
    </source>
</evidence>
<name>E4X8A1_OIKDI</name>
<proteinExistence type="predicted"/>
<sequence>MLQDFPEEYEDKSGMRTVSGTVTLAKNEQNLIGISIGGGSPYCPCLYIVQLYENTPALNCENLQCGDEIVAVNGVSTKGLTKTELAKCIQDENSKVTIQYNKLICDTKRGKTLDIKLKKMKHKIIEGMEPTTADALGISRAVLCNDSLVRKLEDLSQKAKLAKGIVLRTIRSMKILQARISGHDQMAAAFKSIAGRDSNHQSYLDLAKIHEIMRTADRELIDKTKPIISDIIVFTDTIIPDARLTVKKYADVKFEYLSYCLKIKEMDDEESECIAFNEPLYRVETGNYEYRMVLRCRQSSREKFQNMRKDVLEKLELVDAKFQAEFPDLIRTILELRAEHAANIAKIENHLDIFPIEADLDQQTFEYGSSSEDDPVALDALSKELDSIELHEDCEKIENSDTLINFD</sequence>
<dbReference type="CDD" id="cd06722">
    <property type="entry name" value="PDZ_PICK1-like"/>
    <property type="match status" value="1"/>
</dbReference>
<keyword evidence="6" id="KW-0564">Palmitate</keyword>
<evidence type="ECO:0000256" key="11">
    <source>
        <dbReference type="ARBA" id="ARBA00033721"/>
    </source>
</evidence>
<dbReference type="SUPFAM" id="SSF103657">
    <property type="entry name" value="BAR/IMD domain-like"/>
    <property type="match status" value="1"/>
</dbReference>
<dbReference type="FunFam" id="2.30.42.10:FF:000073">
    <property type="entry name" value="Interacting with PRKCA"/>
    <property type="match status" value="1"/>
</dbReference>
<dbReference type="InterPro" id="IPR001478">
    <property type="entry name" value="PDZ"/>
</dbReference>
<dbReference type="GO" id="GO:0002092">
    <property type="term" value="P:positive regulation of receptor internalization"/>
    <property type="evidence" value="ECO:0007669"/>
    <property type="project" value="TreeGrafter"/>
</dbReference>
<dbReference type="GO" id="GO:0003779">
    <property type="term" value="F:actin binding"/>
    <property type="evidence" value="ECO:0007669"/>
    <property type="project" value="UniProtKB-KW"/>
</dbReference>